<protein>
    <recommendedName>
        <fullName evidence="3">RiboL-PSP-HEPN domain-containing protein</fullName>
    </recommendedName>
</protein>
<name>A0ABD4EQT4_9GAMM</name>
<dbReference type="AlphaFoldDB" id="A0ABD4EQT4"/>
<dbReference type="Proteomes" id="UP000075763">
    <property type="component" value="Unassembled WGS sequence"/>
</dbReference>
<reference evidence="1 2" key="1">
    <citation type="submission" date="2016-03" db="EMBL/GenBank/DDBJ databases">
        <authorList>
            <person name="Zhang H."/>
            <person name="Liu R."/>
            <person name="Wang M."/>
            <person name="Wang H."/>
            <person name="Wang L."/>
            <person name="Song L."/>
        </authorList>
    </citation>
    <scope>NUCLEOTIDE SEQUENCE [LARGE SCALE GENOMIC DNA]</scope>
    <source>
        <strain evidence="1 2">DSM 16099</strain>
    </source>
</reference>
<proteinExistence type="predicted"/>
<gene>
    <name evidence="1" type="ORF">A2I96_08735</name>
</gene>
<evidence type="ECO:0000313" key="2">
    <source>
        <dbReference type="Proteomes" id="UP000075763"/>
    </source>
</evidence>
<sequence length="242" mass="28245">MNHTFIDRYFESQRTLLGLESIDKHDVNSLFTYLNNLHSTADKLKELFDCNIKDFPEFKLLRIIRNYFHHVGDVDDVRMLVSIEENVYFDRVQHLIIPFETFAKSVKSFIDNAMVPESNRQYEKKLNFVKKEMASISGCYSYNEDLLNNMKIFCNKPSLKLDGEVYELGCDLFRFIFNVTNLIAEKCQKIDELACKPIIKELGNEFSVSNNINQIDMYCTPNKVPITTTQGMVYAKKVELVI</sequence>
<comment type="caution">
    <text evidence="1">The sequence shown here is derived from an EMBL/GenBank/DDBJ whole genome shotgun (WGS) entry which is preliminary data.</text>
</comment>
<accession>A0ABD4EQT4</accession>
<organism evidence="1 2">
    <name type="scientific">Pseudoalteromonas tetraodonis</name>
    <dbReference type="NCBI Taxonomy" id="43659"/>
    <lineage>
        <taxon>Bacteria</taxon>
        <taxon>Pseudomonadati</taxon>
        <taxon>Pseudomonadota</taxon>
        <taxon>Gammaproteobacteria</taxon>
        <taxon>Alteromonadales</taxon>
        <taxon>Pseudoalteromonadaceae</taxon>
        <taxon>Pseudoalteromonas</taxon>
    </lineage>
</organism>
<dbReference type="EMBL" id="LVCN01000008">
    <property type="protein sequence ID" value="KYL36688.1"/>
    <property type="molecule type" value="Genomic_DNA"/>
</dbReference>
<evidence type="ECO:0000313" key="1">
    <source>
        <dbReference type="EMBL" id="KYL36688.1"/>
    </source>
</evidence>
<evidence type="ECO:0008006" key="3">
    <source>
        <dbReference type="Google" id="ProtNLM"/>
    </source>
</evidence>